<evidence type="ECO:0000313" key="7">
    <source>
        <dbReference type="EMBL" id="KAJ6229448.1"/>
    </source>
</evidence>
<sequence>MVTLHMRKVELMGEQDGMTQIQIINWYIKQIQDDLQTEEELINETKLARQVIRRLVSVDRILIEIQQPETNQSEDERILIVHPNYVTD</sequence>
<keyword evidence="5" id="KW-0539">Nucleus</keyword>
<dbReference type="EMBL" id="JAOAOG010000320">
    <property type="protein sequence ID" value="KAJ6229448.1"/>
    <property type="molecule type" value="Genomic_DNA"/>
</dbReference>
<evidence type="ECO:0000256" key="1">
    <source>
        <dbReference type="ARBA" id="ARBA00004123"/>
    </source>
</evidence>
<proteinExistence type="inferred from homology"/>
<keyword evidence="4" id="KW-0067">ATP-binding</keyword>
<keyword evidence="4" id="KW-0547">Nucleotide-binding</keyword>
<evidence type="ECO:0000313" key="8">
    <source>
        <dbReference type="Proteomes" id="UP001150062"/>
    </source>
</evidence>
<keyword evidence="3" id="KW-0235">DNA replication</keyword>
<dbReference type="InterPro" id="IPR041024">
    <property type="entry name" value="Mcm6_C"/>
</dbReference>
<evidence type="ECO:0000256" key="2">
    <source>
        <dbReference type="ARBA" id="ARBA00008010"/>
    </source>
</evidence>
<comment type="subcellular location">
    <subcellularLocation>
        <location evidence="1">Nucleus</location>
    </subcellularLocation>
</comment>
<protein>
    <submittedName>
        <fullName evidence="7">DNA replication licensing factor mcm6</fullName>
    </submittedName>
</protein>
<reference evidence="7" key="1">
    <citation type="submission" date="2022-08" db="EMBL/GenBank/DDBJ databases">
        <title>Novel sulfate-reducing endosymbionts in the free-living metamonad Anaeramoeba.</title>
        <authorList>
            <person name="Jerlstrom-Hultqvist J."/>
            <person name="Cepicka I."/>
            <person name="Gallot-Lavallee L."/>
            <person name="Salas-Leiva D."/>
            <person name="Curtis B.A."/>
            <person name="Zahonova K."/>
            <person name="Pipaliya S."/>
            <person name="Dacks J."/>
            <person name="Roger A.J."/>
        </authorList>
    </citation>
    <scope>NUCLEOTIDE SEQUENCE</scope>
    <source>
        <strain evidence="7">Schooner1</strain>
    </source>
</reference>
<evidence type="ECO:0000256" key="3">
    <source>
        <dbReference type="ARBA" id="ARBA00022705"/>
    </source>
</evidence>
<gene>
    <name evidence="7" type="ORF">M0813_07676</name>
</gene>
<keyword evidence="8" id="KW-1185">Reference proteome</keyword>
<keyword evidence="4" id="KW-0378">Hydrolase</keyword>
<name>A0ABQ8X9U3_9EUKA</name>
<feature type="domain" description="Mcm6 C-terminal winged-helix" evidence="6">
    <location>
        <begin position="2"/>
        <end position="86"/>
    </location>
</feature>
<dbReference type="Pfam" id="PF18263">
    <property type="entry name" value="WHD_MCM6"/>
    <property type="match status" value="1"/>
</dbReference>
<comment type="caution">
    <text evidence="7">The sequence shown here is derived from an EMBL/GenBank/DDBJ whole genome shotgun (WGS) entry which is preliminary data.</text>
</comment>
<evidence type="ECO:0000256" key="5">
    <source>
        <dbReference type="ARBA" id="ARBA00023242"/>
    </source>
</evidence>
<dbReference type="Proteomes" id="UP001150062">
    <property type="component" value="Unassembled WGS sequence"/>
</dbReference>
<accession>A0ABQ8X9U3</accession>
<comment type="similarity">
    <text evidence="2">Belongs to the MCM family.</text>
</comment>
<organism evidence="7 8">
    <name type="scientific">Anaeramoeba flamelloides</name>
    <dbReference type="NCBI Taxonomy" id="1746091"/>
    <lineage>
        <taxon>Eukaryota</taxon>
        <taxon>Metamonada</taxon>
        <taxon>Anaeramoebidae</taxon>
        <taxon>Anaeramoeba</taxon>
    </lineage>
</organism>
<dbReference type="Gene3D" id="1.20.58.870">
    <property type="match status" value="1"/>
</dbReference>
<keyword evidence="4" id="KW-0347">Helicase</keyword>
<evidence type="ECO:0000256" key="4">
    <source>
        <dbReference type="ARBA" id="ARBA00022806"/>
    </source>
</evidence>
<evidence type="ECO:0000259" key="6">
    <source>
        <dbReference type="Pfam" id="PF18263"/>
    </source>
</evidence>